<gene>
    <name evidence="6" type="ORF">G7B40_035950</name>
</gene>
<evidence type="ECO:0000256" key="3">
    <source>
        <dbReference type="ARBA" id="ARBA00023172"/>
    </source>
</evidence>
<dbReference type="SUPFAM" id="SSF56349">
    <property type="entry name" value="DNA breaking-rejoining enzymes"/>
    <property type="match status" value="1"/>
</dbReference>
<evidence type="ECO:0000313" key="7">
    <source>
        <dbReference type="Proteomes" id="UP000667802"/>
    </source>
</evidence>
<dbReference type="PROSITE" id="PS51898">
    <property type="entry name" value="TYR_RECOMBINASE"/>
    <property type="match status" value="1"/>
</dbReference>
<name>A0AAP5MD22_9CYAN</name>
<dbReference type="GO" id="GO:0015074">
    <property type="term" value="P:DNA integration"/>
    <property type="evidence" value="ECO:0007669"/>
    <property type="project" value="InterPro"/>
</dbReference>
<evidence type="ECO:0000313" key="6">
    <source>
        <dbReference type="EMBL" id="MDR9899912.1"/>
    </source>
</evidence>
<dbReference type="GO" id="GO:0003677">
    <property type="term" value="F:DNA binding"/>
    <property type="evidence" value="ECO:0007669"/>
    <property type="project" value="UniProtKB-KW"/>
</dbReference>
<keyword evidence="7" id="KW-1185">Reference proteome</keyword>
<dbReference type="GO" id="GO:0006310">
    <property type="term" value="P:DNA recombination"/>
    <property type="evidence" value="ECO:0007669"/>
    <property type="project" value="UniProtKB-KW"/>
</dbReference>
<evidence type="ECO:0000259" key="5">
    <source>
        <dbReference type="PROSITE" id="PS51898"/>
    </source>
</evidence>
<dbReference type="InterPro" id="IPR050090">
    <property type="entry name" value="Tyrosine_recombinase_XerCD"/>
</dbReference>
<dbReference type="Proteomes" id="UP000667802">
    <property type="component" value="Unassembled WGS sequence"/>
</dbReference>
<dbReference type="InterPro" id="IPR013762">
    <property type="entry name" value="Integrase-like_cat_sf"/>
</dbReference>
<keyword evidence="2" id="KW-0238">DNA-binding</keyword>
<evidence type="ECO:0000256" key="1">
    <source>
        <dbReference type="ARBA" id="ARBA00008857"/>
    </source>
</evidence>
<dbReference type="PANTHER" id="PTHR30349:SF41">
    <property type="entry name" value="INTEGRASE_RECOMBINASE PROTEIN MJ0367-RELATED"/>
    <property type="match status" value="1"/>
</dbReference>
<organism evidence="6 7">
    <name type="scientific">Aetokthonos hydrillicola Thurmond2011</name>
    <dbReference type="NCBI Taxonomy" id="2712845"/>
    <lineage>
        <taxon>Bacteria</taxon>
        <taxon>Bacillati</taxon>
        <taxon>Cyanobacteriota</taxon>
        <taxon>Cyanophyceae</taxon>
        <taxon>Nostocales</taxon>
        <taxon>Hapalosiphonaceae</taxon>
        <taxon>Aetokthonos</taxon>
    </lineage>
</organism>
<proteinExistence type="inferred from homology"/>
<keyword evidence="3" id="KW-0233">DNA recombination</keyword>
<evidence type="ECO:0000256" key="4">
    <source>
        <dbReference type="SAM" id="MobiDB-lite"/>
    </source>
</evidence>
<dbReference type="RefSeq" id="WP_310834385.1">
    <property type="nucleotide sequence ID" value="NZ_JAALHA020000028.1"/>
</dbReference>
<comment type="similarity">
    <text evidence="1">Belongs to the 'phage' integrase family.</text>
</comment>
<protein>
    <submittedName>
        <fullName evidence="6">Tyrosine-type recombinase/integrase</fullName>
    </submittedName>
</protein>
<comment type="caution">
    <text evidence="6">The sequence shown here is derived from an EMBL/GenBank/DDBJ whole genome shotgun (WGS) entry which is preliminary data.</text>
</comment>
<evidence type="ECO:0000256" key="2">
    <source>
        <dbReference type="ARBA" id="ARBA00023125"/>
    </source>
</evidence>
<dbReference type="InterPro" id="IPR011010">
    <property type="entry name" value="DNA_brk_join_enz"/>
</dbReference>
<dbReference type="Pfam" id="PF00589">
    <property type="entry name" value="Phage_integrase"/>
    <property type="match status" value="1"/>
</dbReference>
<feature type="region of interest" description="Disordered" evidence="4">
    <location>
        <begin position="147"/>
        <end position="176"/>
    </location>
</feature>
<feature type="compositionally biased region" description="Polar residues" evidence="4">
    <location>
        <begin position="149"/>
        <end position="159"/>
    </location>
</feature>
<dbReference type="AlphaFoldDB" id="A0AAP5MD22"/>
<dbReference type="InterPro" id="IPR002104">
    <property type="entry name" value="Integrase_catalytic"/>
</dbReference>
<feature type="domain" description="Tyr recombinase" evidence="5">
    <location>
        <begin position="1"/>
        <end position="142"/>
    </location>
</feature>
<dbReference type="Gene3D" id="1.10.443.10">
    <property type="entry name" value="Intergrase catalytic core"/>
    <property type="match status" value="1"/>
</dbReference>
<dbReference type="PANTHER" id="PTHR30349">
    <property type="entry name" value="PHAGE INTEGRASE-RELATED"/>
    <property type="match status" value="1"/>
</dbReference>
<accession>A0AAP5MD22</accession>
<sequence>MNELCSLRWKDLSPKKPGGQLAIFGKGEKTRIILLPEPVWQKLCKLRNNALSSDPVFTSREKDSLGTSLDQSQVNRIVAKAAKAAGINKKVSPHWLRHAHAIHSLSRGAPLHLVQNTLGHSSISTTSRYLHAHHDDSSALYLNVLPDPTKQNTQQSTDGNQHKPQKQKQNRTKVEKNTSFLKCPNCKSKELQQYGFQILADGLNHKRFRCVTCDYVFTPLLSIPT</sequence>
<dbReference type="EMBL" id="JAALHA020000028">
    <property type="protein sequence ID" value="MDR9899912.1"/>
    <property type="molecule type" value="Genomic_DNA"/>
</dbReference>
<reference evidence="7" key="1">
    <citation type="journal article" date="2021" name="Science">
        <title>Hunting the eagle killer: A cyanobacterial neurotoxin causes vacuolar myelinopathy.</title>
        <authorList>
            <person name="Breinlinger S."/>
            <person name="Phillips T.J."/>
            <person name="Haram B.N."/>
            <person name="Mares J."/>
            <person name="Martinez Yerena J.A."/>
            <person name="Hrouzek P."/>
            <person name="Sobotka R."/>
            <person name="Henderson W.M."/>
            <person name="Schmieder P."/>
            <person name="Williams S.M."/>
            <person name="Lauderdale J.D."/>
            <person name="Wilde H.D."/>
            <person name="Gerrin W."/>
            <person name="Kust A."/>
            <person name="Washington J.W."/>
            <person name="Wagner C."/>
            <person name="Geier B."/>
            <person name="Liebeke M."/>
            <person name="Enke H."/>
            <person name="Niedermeyer T.H.J."/>
            <person name="Wilde S.B."/>
        </authorList>
    </citation>
    <scope>NUCLEOTIDE SEQUENCE [LARGE SCALE GENOMIC DNA]</scope>
    <source>
        <strain evidence="7">Thurmond2011</strain>
    </source>
</reference>